<dbReference type="PROSITE" id="PS51318">
    <property type="entry name" value="TAT"/>
    <property type="match status" value="1"/>
</dbReference>
<dbReference type="SUPFAM" id="SSF53850">
    <property type="entry name" value="Periplasmic binding protein-like II"/>
    <property type="match status" value="1"/>
</dbReference>
<dbReference type="Proteomes" id="UP000271678">
    <property type="component" value="Unassembled WGS sequence"/>
</dbReference>
<dbReference type="EMBL" id="RJJQ01000001">
    <property type="protein sequence ID" value="RNI25272.1"/>
    <property type="molecule type" value="Genomic_DNA"/>
</dbReference>
<dbReference type="InterPro" id="IPR050490">
    <property type="entry name" value="Bact_solute-bd_prot1"/>
</dbReference>
<protein>
    <submittedName>
        <fullName evidence="1">Extracellular solute-binding protein</fullName>
    </submittedName>
</protein>
<reference evidence="1 2" key="1">
    <citation type="submission" date="2018-11" db="EMBL/GenBank/DDBJ databases">
        <title>Draft genome of Simplicispira Flexivirga sp. BO-16.</title>
        <authorList>
            <person name="Im W.T."/>
        </authorList>
    </citation>
    <scope>NUCLEOTIDE SEQUENCE [LARGE SCALE GENOMIC DNA]</scope>
    <source>
        <strain evidence="1 2">BO-16</strain>
    </source>
</reference>
<accession>A0A3M9MI92</accession>
<dbReference type="InterPro" id="IPR006059">
    <property type="entry name" value="SBP"/>
</dbReference>
<proteinExistence type="predicted"/>
<dbReference type="PANTHER" id="PTHR43649">
    <property type="entry name" value="ARABINOSE-BINDING PROTEIN-RELATED"/>
    <property type="match status" value="1"/>
</dbReference>
<comment type="caution">
    <text evidence="1">The sequence shown here is derived from an EMBL/GenBank/DDBJ whole genome shotgun (WGS) entry which is preliminary data.</text>
</comment>
<dbReference type="PANTHER" id="PTHR43649:SF12">
    <property type="entry name" value="DIACETYLCHITOBIOSE BINDING PROTEIN DASA"/>
    <property type="match status" value="1"/>
</dbReference>
<dbReference type="Pfam" id="PF01547">
    <property type="entry name" value="SBP_bac_1"/>
    <property type="match status" value="1"/>
</dbReference>
<dbReference type="Gene3D" id="3.40.190.10">
    <property type="entry name" value="Periplasmic binding protein-like II"/>
    <property type="match status" value="1"/>
</dbReference>
<evidence type="ECO:0000313" key="1">
    <source>
        <dbReference type="EMBL" id="RNI25272.1"/>
    </source>
</evidence>
<evidence type="ECO:0000313" key="2">
    <source>
        <dbReference type="Proteomes" id="UP000271678"/>
    </source>
</evidence>
<organism evidence="1 2">
    <name type="scientific">Flexivirga caeni</name>
    <dbReference type="NCBI Taxonomy" id="2294115"/>
    <lineage>
        <taxon>Bacteria</taxon>
        <taxon>Bacillati</taxon>
        <taxon>Actinomycetota</taxon>
        <taxon>Actinomycetes</taxon>
        <taxon>Micrococcales</taxon>
        <taxon>Dermacoccaceae</taxon>
        <taxon>Flexivirga</taxon>
    </lineage>
</organism>
<dbReference type="InterPro" id="IPR006311">
    <property type="entry name" value="TAT_signal"/>
</dbReference>
<keyword evidence="2" id="KW-1185">Reference proteome</keyword>
<sequence length="478" mass="51759">MTDITRRVALGAAGVGTLAALTAGFPRLSGLDVPGRHGNALRIALFGTQQQAAQQDALIKAFQAENPDIKVVMIPIQASDWGGFFAKVLTMVAAGTPPDVVNVATEGAQLFAAKLAEPLDDYIRRPAERAAMQDYFSDVHPSLIESFMYKGSLYQLPANFNAANIFLSNTALHKAGYDYPPDDWTKDDFVTMLRAIKKTNPGAVPFYWANRMWGGVTPWLYINNTSILRETKSPAGAAADWLWNGFYKGVPAAQGRSGGPLWLEAQATIPSVEETFELLREMVKDGLSSSPASGGGGALVPQFASGRVATTTAGGYWVDGLAQAGVKNDQYDVQFMPKWKSQSHQFGASGWSMMRSSSRKEQAWAWLKFISSRKGMYLSAPKPTTTPCRRSLCAGSVEIDGVTHPFYSAEGPKHWKVFYETLDRFPGTGPFTAPPSEPAIELALDKNTINAVGGSASQMRSALRSLQGDLTRALETRA</sequence>
<name>A0A3M9MI92_9MICO</name>
<dbReference type="RefSeq" id="WP_123269463.1">
    <property type="nucleotide sequence ID" value="NZ_RJJQ01000001.1"/>
</dbReference>
<dbReference type="OrthoDB" id="2531053at2"/>
<dbReference type="AlphaFoldDB" id="A0A3M9MI92"/>
<gene>
    <name evidence="1" type="ORF">EFY87_01140</name>
</gene>